<dbReference type="GO" id="GO:0010043">
    <property type="term" value="P:response to zinc ion"/>
    <property type="evidence" value="ECO:0007669"/>
    <property type="project" value="TreeGrafter"/>
</dbReference>
<dbReference type="EMBL" id="MFKF01000239">
    <property type="protein sequence ID" value="OGG49111.1"/>
    <property type="molecule type" value="Genomic_DNA"/>
</dbReference>
<feature type="transmembrane region" description="Helical" evidence="7">
    <location>
        <begin position="173"/>
        <end position="192"/>
    </location>
</feature>
<feature type="transmembrane region" description="Helical" evidence="7">
    <location>
        <begin position="6"/>
        <end position="26"/>
    </location>
</feature>
<comment type="similarity">
    <text evidence="2 6">Belongs to the ABC-3 integral membrane protein family.</text>
</comment>
<evidence type="ECO:0000256" key="2">
    <source>
        <dbReference type="ARBA" id="ARBA00008034"/>
    </source>
</evidence>
<keyword evidence="3 6" id="KW-0812">Transmembrane</keyword>
<evidence type="ECO:0000256" key="3">
    <source>
        <dbReference type="ARBA" id="ARBA00022692"/>
    </source>
</evidence>
<name>A0A1F6CJH7_HANXR</name>
<feature type="transmembrane region" description="Helical" evidence="7">
    <location>
        <begin position="222"/>
        <end position="243"/>
    </location>
</feature>
<dbReference type="Gene3D" id="1.10.3470.10">
    <property type="entry name" value="ABC transporter involved in vitamin B12 uptake, BtuC"/>
    <property type="match status" value="1"/>
</dbReference>
<dbReference type="PANTHER" id="PTHR30477:SF19">
    <property type="entry name" value="METAL ABC TRANSPORTER PERMEASE"/>
    <property type="match status" value="1"/>
</dbReference>
<dbReference type="PANTHER" id="PTHR30477">
    <property type="entry name" value="ABC-TRANSPORTER METAL-BINDING PROTEIN"/>
    <property type="match status" value="1"/>
</dbReference>
<comment type="subcellular location">
    <subcellularLocation>
        <location evidence="6">Cell membrane</location>
        <topology evidence="6">Multi-pass membrane protein</topology>
    </subcellularLocation>
    <subcellularLocation>
        <location evidence="1">Membrane</location>
        <topology evidence="1">Multi-pass membrane protein</topology>
    </subcellularLocation>
</comment>
<organism evidence="8 9">
    <name type="scientific">Handelsmanbacteria sp. (strain RIFCSPLOWO2_12_FULL_64_10)</name>
    <dbReference type="NCBI Taxonomy" id="1817868"/>
    <lineage>
        <taxon>Bacteria</taxon>
        <taxon>Candidatus Handelsmaniibacteriota</taxon>
    </lineage>
</organism>
<feature type="transmembrane region" description="Helical" evidence="7">
    <location>
        <begin position="129"/>
        <end position="152"/>
    </location>
</feature>
<gene>
    <name evidence="8" type="ORF">A3F84_26720</name>
</gene>
<reference evidence="8 9" key="1">
    <citation type="journal article" date="2016" name="Nat. Commun.">
        <title>Thousands of microbial genomes shed light on interconnected biogeochemical processes in an aquifer system.</title>
        <authorList>
            <person name="Anantharaman K."/>
            <person name="Brown C.T."/>
            <person name="Hug L.A."/>
            <person name="Sharon I."/>
            <person name="Castelle C.J."/>
            <person name="Probst A.J."/>
            <person name="Thomas B.C."/>
            <person name="Singh A."/>
            <person name="Wilkins M.J."/>
            <person name="Karaoz U."/>
            <person name="Brodie E.L."/>
            <person name="Williams K.H."/>
            <person name="Hubbard S.S."/>
            <person name="Banfield J.F."/>
        </authorList>
    </citation>
    <scope>NUCLEOTIDE SEQUENCE [LARGE SCALE GENOMIC DNA]</scope>
    <source>
        <strain evidence="9">RIFCSPLOWO2_12_FULL_64_10</strain>
    </source>
</reference>
<sequence length="270" mass="28684">METWEFLAAPFTAGLILTGIHAYLGLHVVERGVIFVDLALAQIAALGTVVGFLAGAELHGGGAYWWSLGFTFIGAGLFSLTRMRHSRIPHEALIGIVYAVSAAASIAAMSRAPEGAEHLKDMLVGNILVVSWGEVGRTALLYGAVGLFHWVFRRQFLLISTDAERARREGRSVRLWDFLFYVSFGVVVTSSVSIAGVLLVFSYLIVPSVCAMLFAERIGPRLTLGWSMGAGVSAAGVLLSYALDLPTGAAIVCTFGGALLIAAGVRAVIR</sequence>
<evidence type="ECO:0000256" key="6">
    <source>
        <dbReference type="RuleBase" id="RU003943"/>
    </source>
</evidence>
<proteinExistence type="inferred from homology"/>
<dbReference type="Pfam" id="PF00950">
    <property type="entry name" value="ABC-3"/>
    <property type="match status" value="1"/>
</dbReference>
<dbReference type="InterPro" id="IPR001626">
    <property type="entry name" value="ABC_TroCD"/>
</dbReference>
<dbReference type="Proteomes" id="UP000178606">
    <property type="component" value="Unassembled WGS sequence"/>
</dbReference>
<evidence type="ECO:0000256" key="7">
    <source>
        <dbReference type="SAM" id="Phobius"/>
    </source>
</evidence>
<keyword evidence="5 7" id="KW-0472">Membrane</keyword>
<dbReference type="AlphaFoldDB" id="A0A1F6CJH7"/>
<evidence type="ECO:0000313" key="8">
    <source>
        <dbReference type="EMBL" id="OGG49111.1"/>
    </source>
</evidence>
<dbReference type="InterPro" id="IPR037294">
    <property type="entry name" value="ABC_BtuC-like"/>
</dbReference>
<dbReference type="GO" id="GO:0043190">
    <property type="term" value="C:ATP-binding cassette (ABC) transporter complex"/>
    <property type="evidence" value="ECO:0007669"/>
    <property type="project" value="InterPro"/>
</dbReference>
<protein>
    <submittedName>
        <fullName evidence="8">ABC transporter</fullName>
    </submittedName>
</protein>
<feature type="transmembrane region" description="Helical" evidence="7">
    <location>
        <begin position="92"/>
        <end position="109"/>
    </location>
</feature>
<evidence type="ECO:0000256" key="5">
    <source>
        <dbReference type="ARBA" id="ARBA00023136"/>
    </source>
</evidence>
<dbReference type="GO" id="GO:0055085">
    <property type="term" value="P:transmembrane transport"/>
    <property type="evidence" value="ECO:0007669"/>
    <property type="project" value="InterPro"/>
</dbReference>
<evidence type="ECO:0000256" key="1">
    <source>
        <dbReference type="ARBA" id="ARBA00004141"/>
    </source>
</evidence>
<dbReference type="SUPFAM" id="SSF81345">
    <property type="entry name" value="ABC transporter involved in vitamin B12 uptake, BtuC"/>
    <property type="match status" value="1"/>
</dbReference>
<evidence type="ECO:0000313" key="9">
    <source>
        <dbReference type="Proteomes" id="UP000178606"/>
    </source>
</evidence>
<keyword evidence="4 7" id="KW-1133">Transmembrane helix</keyword>
<feature type="transmembrane region" description="Helical" evidence="7">
    <location>
        <begin position="62"/>
        <end position="80"/>
    </location>
</feature>
<evidence type="ECO:0000256" key="4">
    <source>
        <dbReference type="ARBA" id="ARBA00022989"/>
    </source>
</evidence>
<feature type="transmembrane region" description="Helical" evidence="7">
    <location>
        <begin position="249"/>
        <end position="269"/>
    </location>
</feature>
<feature type="transmembrane region" description="Helical" evidence="7">
    <location>
        <begin position="33"/>
        <end position="56"/>
    </location>
</feature>
<keyword evidence="6" id="KW-0813">Transport</keyword>
<accession>A0A1F6CJH7</accession>
<feature type="transmembrane region" description="Helical" evidence="7">
    <location>
        <begin position="198"/>
        <end position="215"/>
    </location>
</feature>
<comment type="caution">
    <text evidence="8">The sequence shown here is derived from an EMBL/GenBank/DDBJ whole genome shotgun (WGS) entry which is preliminary data.</text>
</comment>